<feature type="domain" description="CdaR GGDEF-like" evidence="1">
    <location>
        <begin position="66"/>
        <end position="177"/>
    </location>
</feature>
<proteinExistence type="predicted"/>
<dbReference type="Pfam" id="PF17853">
    <property type="entry name" value="GGDEF_2"/>
    <property type="match status" value="1"/>
</dbReference>
<comment type="caution">
    <text evidence="2">The sequence shown here is derived from an EMBL/GenBank/DDBJ whole genome shotgun (WGS) entry which is preliminary data.</text>
</comment>
<evidence type="ECO:0000313" key="2">
    <source>
        <dbReference type="EMBL" id="EKC44440.1"/>
    </source>
</evidence>
<feature type="non-terminal residue" evidence="2">
    <location>
        <position position="1"/>
    </location>
</feature>
<dbReference type="AlphaFoldDB" id="K1RSH2"/>
<feature type="non-terminal residue" evidence="2">
    <location>
        <position position="206"/>
    </location>
</feature>
<sequence>VKDCCDINSLPLFTVPWEVKLIDITYDFCHRIVTGEEIETALATALRNLIFSPENEAGYKSTLERRSYFPSSDYCVGVCGFSETELGDDELKKVATSAMQKVLNTSGRQFSFFFQDKNLVTVCPDCKEEDVRKILSTFDTIFNSGGEGATLTCGISPSKQGYAAISDGYRKAVMAHKVATLHGENCVAYSDMGIYKLLVHNKRYIG</sequence>
<dbReference type="EMBL" id="AJWZ01011663">
    <property type="protein sequence ID" value="EKC44440.1"/>
    <property type="molecule type" value="Genomic_DNA"/>
</dbReference>
<gene>
    <name evidence="2" type="ORF">OBE_17479</name>
</gene>
<reference evidence="2" key="1">
    <citation type="journal article" date="2013" name="Environ. Microbiol.">
        <title>Microbiota from the distal guts of lean and obese adolescents exhibit partial functional redundancy besides clear differences in community structure.</title>
        <authorList>
            <person name="Ferrer M."/>
            <person name="Ruiz A."/>
            <person name="Lanza F."/>
            <person name="Haange S.B."/>
            <person name="Oberbach A."/>
            <person name="Till H."/>
            <person name="Bargiela R."/>
            <person name="Campoy C."/>
            <person name="Segura M.T."/>
            <person name="Richter M."/>
            <person name="von Bergen M."/>
            <person name="Seifert J."/>
            <person name="Suarez A."/>
        </authorList>
    </citation>
    <scope>NUCLEOTIDE SEQUENCE</scope>
</reference>
<dbReference type="InterPro" id="IPR041522">
    <property type="entry name" value="CdaR_GGDEF"/>
</dbReference>
<organism evidence="2">
    <name type="scientific">human gut metagenome</name>
    <dbReference type="NCBI Taxonomy" id="408170"/>
    <lineage>
        <taxon>unclassified sequences</taxon>
        <taxon>metagenomes</taxon>
        <taxon>organismal metagenomes</taxon>
    </lineage>
</organism>
<name>K1RSH2_9ZZZZ</name>
<evidence type="ECO:0000259" key="1">
    <source>
        <dbReference type="Pfam" id="PF17853"/>
    </source>
</evidence>
<protein>
    <submittedName>
        <fullName evidence="2">Purine catabolism regulatory protein-like family</fullName>
    </submittedName>
</protein>
<accession>K1RSH2</accession>